<reference evidence="1" key="1">
    <citation type="submission" date="2021-11" db="EMBL/GenBank/DDBJ databases">
        <title>Study of the species diversity of bacterial strains isolated from a unique natural object - Shulgan-Tash cave (Bashkiria).</title>
        <authorList>
            <person name="Sazanova A.L."/>
            <person name="Chirak E.R."/>
            <person name="Safronova V.I."/>
        </authorList>
    </citation>
    <scope>NUCLEOTIDE SEQUENCE</scope>
    <source>
        <strain evidence="1">P1</strain>
    </source>
</reference>
<sequence>MAQRAAGRHLRRTSRTPRRDKEKAMTLRSTLTLTGALLGASVVMAPLASAADVPDSRVQRTDPMTSFVMQRDGKTSAQGQELPGGEGAQAVLPSVPRRRRG</sequence>
<dbReference type="Proteomes" id="UP001059663">
    <property type="component" value="Chromosome"/>
</dbReference>
<evidence type="ECO:0000313" key="2">
    <source>
        <dbReference type="Proteomes" id="UP001059663"/>
    </source>
</evidence>
<protein>
    <submittedName>
        <fullName evidence="1">Uncharacterized protein</fullName>
    </submittedName>
</protein>
<dbReference type="EMBL" id="CP087977">
    <property type="protein sequence ID" value="UUZ44582.1"/>
    <property type="molecule type" value="Genomic_DNA"/>
</dbReference>
<name>A0AC61U3H4_9MICO</name>
<accession>A0AC61U3H4</accession>
<evidence type="ECO:0000313" key="1">
    <source>
        <dbReference type="EMBL" id="UUZ44582.1"/>
    </source>
</evidence>
<proteinExistence type="predicted"/>
<organism evidence="1 2">
    <name type="scientific">Janibacter limosus</name>
    <dbReference type="NCBI Taxonomy" id="53458"/>
    <lineage>
        <taxon>Bacteria</taxon>
        <taxon>Bacillati</taxon>
        <taxon>Actinomycetota</taxon>
        <taxon>Actinomycetes</taxon>
        <taxon>Micrococcales</taxon>
        <taxon>Intrasporangiaceae</taxon>
        <taxon>Janibacter</taxon>
    </lineage>
</organism>
<gene>
    <name evidence="1" type="ORF">LP422_19820</name>
</gene>